<dbReference type="Proteomes" id="UP000748752">
    <property type="component" value="Unassembled WGS sequence"/>
</dbReference>
<name>A0ABS1CDP1_9GAMM</name>
<evidence type="ECO:0000256" key="3">
    <source>
        <dbReference type="ARBA" id="ARBA00022806"/>
    </source>
</evidence>
<keyword evidence="2" id="KW-0378">Hydrolase</keyword>
<keyword evidence="3" id="KW-0347">Helicase</keyword>
<dbReference type="SMART" id="SM00490">
    <property type="entry name" value="HELICc"/>
    <property type="match status" value="1"/>
</dbReference>
<dbReference type="InterPro" id="IPR001650">
    <property type="entry name" value="Helicase_C-like"/>
</dbReference>
<dbReference type="PROSITE" id="PS51192">
    <property type="entry name" value="HELICASE_ATP_BIND_1"/>
    <property type="match status" value="1"/>
</dbReference>
<evidence type="ECO:0000256" key="4">
    <source>
        <dbReference type="ARBA" id="ARBA00022840"/>
    </source>
</evidence>
<sequence>MAESVERLTERLGTATSLGFRERLLDKGLARGMIWRDGVMPPGSPAFPDSLTEDLLDYAHTVLNMALRLRSQKVEANLERPFLVAGEAIEAAVHRGADGHEGGFHRVSAAVAFHLARYSARAYSMLPTGAGATNLAPTETALVQLLRRKLGDLYQLYAGWLLDVEHSDDRVAERLREDEDFDAADACGEVIVAAFMRALALFDHAITTGEDVSALGAKELLQRAADTARDVHAVSHWWTTTLALHLLDELWGLSLHQQVPLLPPDHDDAERWSGLRRNYVQRLRAGKRSAIELWPSQLEAVRRAVEPTDDLVVALPTSAGKTRIAELCILRTLASEQRVVYVTPLRALSAQVERDLSETFAPLGFSVSSLYGSAGVESGDAETLRQGKIVVSTPEKLDFALRNDNSIIDDVGLIVLDEGHMLGPNEREVRYEALVQRLLRRGDADGRRIVCLSALFPTPEEMSDLVAWIRQDEPGDPVHSMWRPTRQRFGVLRWMSNAARLDVKVEDESPFVPRFIEPTDPPEGSRRRKAFPSDKNELTLATAWRFVAQEKDVLIYCSLRKSVETLGRLILKCIKQEVLVALAAPNERIRNAMATGAEWLGEDHPAVQCLQHGVALHHGGLPRPFLTEVERLLRSGDSRLTVASPTLAQGLNLSASVLLVPSIWRNREIIPTAEFANVAGRAGRAFVDVEGLVLHIVWVDTTRKAKQVVRNWEKLVHEAKAPLVQSGILQLSLKFYDRIAAVAGVPVEELVEYVMGNSSAWEFSDAAAEKLEVSAADWDRDLASLDAALLALLDAGTDDVELANSLDQALAGSLFARQVEQYQEAEQKLIRGFVTARAARVWAQTTEPQRRGYHAAGIGLTAGQFLDANLQGLVELLGNAETAISEGNLDDASSAVVAFAEFVFQAAPFRAPKDLPAKWTDALDAWMRGKSSADVIGICDDDGVDFLQEALTYRLPWAMEAVRVHASAVSCEGADDITGLAALAVEAGCCDKSVIVLLRAGLNSREAAFEAVRSTGATFEDRAGLMMWLGSEEVEALHADETWPTPQSRHAWLQFYEDEAKGDRRKWRRETQRVRVKWDSEPPDVGEHVVVEPADGGGLVLTPSFEPLGSLVSALERPRRNVVRATVSESRDAVDVEYFGPRDIGNGMRGA</sequence>
<evidence type="ECO:0008006" key="9">
    <source>
        <dbReference type="Google" id="ProtNLM"/>
    </source>
</evidence>
<feature type="domain" description="Helicase ATP-binding" evidence="5">
    <location>
        <begin position="302"/>
        <end position="454"/>
    </location>
</feature>
<dbReference type="Pfam" id="PF00270">
    <property type="entry name" value="DEAD"/>
    <property type="match status" value="1"/>
</dbReference>
<evidence type="ECO:0000313" key="8">
    <source>
        <dbReference type="Proteomes" id="UP000748752"/>
    </source>
</evidence>
<dbReference type="PROSITE" id="PS51194">
    <property type="entry name" value="HELICASE_CTER"/>
    <property type="match status" value="1"/>
</dbReference>
<reference evidence="7 8" key="1">
    <citation type="journal article" date="2020" name="Microorganisms">
        <title>Osmotic Adaptation and Compatible Solute Biosynthesis of Phototrophic Bacteria as Revealed from Genome Analyses.</title>
        <authorList>
            <person name="Imhoff J.F."/>
            <person name="Rahn T."/>
            <person name="Kunzel S."/>
            <person name="Keller A."/>
            <person name="Neulinger S.C."/>
        </authorList>
    </citation>
    <scope>NUCLEOTIDE SEQUENCE [LARGE SCALE GENOMIC DNA]</scope>
    <source>
        <strain evidence="7 8">DSM 6210</strain>
    </source>
</reference>
<comment type="caution">
    <text evidence="7">The sequence shown here is derived from an EMBL/GenBank/DDBJ whole genome shotgun (WGS) entry which is preliminary data.</text>
</comment>
<dbReference type="InterPro" id="IPR027417">
    <property type="entry name" value="P-loop_NTPase"/>
</dbReference>
<accession>A0ABS1CDP1</accession>
<evidence type="ECO:0000256" key="2">
    <source>
        <dbReference type="ARBA" id="ARBA00022801"/>
    </source>
</evidence>
<keyword evidence="1" id="KW-0547">Nucleotide-binding</keyword>
<gene>
    <name evidence="7" type="ORF">CKO31_02465</name>
</gene>
<dbReference type="PANTHER" id="PTHR47961">
    <property type="entry name" value="DNA POLYMERASE THETA, PUTATIVE (AFU_ORTHOLOGUE AFUA_1G05260)-RELATED"/>
    <property type="match status" value="1"/>
</dbReference>
<dbReference type="SMART" id="SM00487">
    <property type="entry name" value="DEXDc"/>
    <property type="match status" value="1"/>
</dbReference>
<dbReference type="CDD" id="cd17921">
    <property type="entry name" value="DEXHc_Ski2"/>
    <property type="match status" value="1"/>
</dbReference>
<dbReference type="InterPro" id="IPR050474">
    <property type="entry name" value="Hel308_SKI2-like"/>
</dbReference>
<dbReference type="EMBL" id="NRRV01000003">
    <property type="protein sequence ID" value="MBK1629619.1"/>
    <property type="molecule type" value="Genomic_DNA"/>
</dbReference>
<evidence type="ECO:0000259" key="6">
    <source>
        <dbReference type="PROSITE" id="PS51194"/>
    </source>
</evidence>
<proteinExistence type="predicted"/>
<keyword evidence="8" id="KW-1185">Reference proteome</keyword>
<feature type="domain" description="Helicase C-terminal" evidence="6">
    <location>
        <begin position="539"/>
        <end position="732"/>
    </location>
</feature>
<evidence type="ECO:0000259" key="5">
    <source>
        <dbReference type="PROSITE" id="PS51192"/>
    </source>
</evidence>
<dbReference type="RefSeq" id="WP_200233735.1">
    <property type="nucleotide sequence ID" value="NZ_NRRV01000003.1"/>
</dbReference>
<dbReference type="InterPro" id="IPR011545">
    <property type="entry name" value="DEAD/DEAH_box_helicase_dom"/>
</dbReference>
<dbReference type="Gene3D" id="3.40.50.300">
    <property type="entry name" value="P-loop containing nucleotide triphosphate hydrolases"/>
    <property type="match status" value="2"/>
</dbReference>
<evidence type="ECO:0000256" key="1">
    <source>
        <dbReference type="ARBA" id="ARBA00022741"/>
    </source>
</evidence>
<dbReference type="SUPFAM" id="SSF52540">
    <property type="entry name" value="P-loop containing nucleoside triphosphate hydrolases"/>
    <property type="match status" value="2"/>
</dbReference>
<dbReference type="PANTHER" id="PTHR47961:SF6">
    <property type="entry name" value="DNA-DIRECTED DNA POLYMERASE"/>
    <property type="match status" value="1"/>
</dbReference>
<protein>
    <recommendedName>
        <fullName evidence="9">DEAD/DEAH box helicase</fullName>
    </recommendedName>
</protein>
<organism evidence="7 8">
    <name type="scientific">Thiohalocapsa halophila</name>
    <dbReference type="NCBI Taxonomy" id="69359"/>
    <lineage>
        <taxon>Bacteria</taxon>
        <taxon>Pseudomonadati</taxon>
        <taxon>Pseudomonadota</taxon>
        <taxon>Gammaproteobacteria</taxon>
        <taxon>Chromatiales</taxon>
        <taxon>Chromatiaceae</taxon>
        <taxon>Thiohalocapsa</taxon>
    </lineage>
</organism>
<evidence type="ECO:0000313" key="7">
    <source>
        <dbReference type="EMBL" id="MBK1629619.1"/>
    </source>
</evidence>
<dbReference type="InterPro" id="IPR014001">
    <property type="entry name" value="Helicase_ATP-bd"/>
</dbReference>
<keyword evidence="4" id="KW-0067">ATP-binding</keyword>